<evidence type="ECO:0000256" key="1">
    <source>
        <dbReference type="ARBA" id="ARBA00004123"/>
    </source>
</evidence>
<reference evidence="4" key="1">
    <citation type="submission" date="2015-08" db="EMBL/GenBank/DDBJ databases">
        <authorList>
            <person name="Babu N.S."/>
            <person name="Beckwith C.J."/>
            <person name="Beseler K.G."/>
            <person name="Brison A."/>
            <person name="Carone J.V."/>
            <person name="Caskin T.P."/>
            <person name="Diamond M."/>
            <person name="Durham M.E."/>
            <person name="Foxe J.M."/>
            <person name="Go M."/>
            <person name="Henderson B.A."/>
            <person name="Jones I.B."/>
            <person name="McGettigan J.A."/>
            <person name="Micheletti S.J."/>
            <person name="Nasrallah M.E."/>
            <person name="Ortiz D."/>
            <person name="Piller C.R."/>
            <person name="Privatt S.R."/>
            <person name="Schneider S.L."/>
            <person name="Sharp S."/>
            <person name="Smith T.C."/>
            <person name="Stanton J.D."/>
            <person name="Ullery H.E."/>
            <person name="Wilson R.J."/>
            <person name="Serrano M.G."/>
            <person name="Buck G."/>
            <person name="Lee V."/>
            <person name="Wang Y."/>
            <person name="Carvalho R."/>
            <person name="Voegtly L."/>
            <person name="Shi R."/>
            <person name="Duckworth R."/>
            <person name="Johnson A."/>
            <person name="Loviza R."/>
            <person name="Walstead R."/>
            <person name="Shah Z."/>
            <person name="Kiflezghi M."/>
            <person name="Wade K."/>
            <person name="Ball S.L."/>
            <person name="Bradley K.W."/>
            <person name="Asai D.J."/>
            <person name="Bowman C.A."/>
            <person name="Russell D.A."/>
            <person name="Pope W.H."/>
            <person name="Jacobs-Sera D."/>
            <person name="Hendrix R.W."/>
            <person name="Hatfull G.F."/>
        </authorList>
    </citation>
    <scope>NUCLEOTIDE SEQUENCE</scope>
</reference>
<gene>
    <name evidence="4" type="ORF">g.54115</name>
</gene>
<protein>
    <submittedName>
        <fullName evidence="4">Uncharacterized protein</fullName>
    </submittedName>
</protein>
<dbReference type="InterPro" id="IPR015943">
    <property type="entry name" value="WD40/YVTN_repeat-like_dom_sf"/>
</dbReference>
<evidence type="ECO:0000313" key="4">
    <source>
        <dbReference type="EMBL" id="JAT69036.1"/>
    </source>
</evidence>
<dbReference type="PANTHER" id="PTHR15052:SF2">
    <property type="entry name" value="GENERAL TRANSCRIPTION FACTOR 3C POLYPEPTIDE 2"/>
    <property type="match status" value="1"/>
</dbReference>
<dbReference type="PANTHER" id="PTHR15052">
    <property type="entry name" value="RNA POLYMERASE III TRANSCRIPTION INITIATION FACTOR COMPLEX SUBUNIT"/>
    <property type="match status" value="1"/>
</dbReference>
<dbReference type="GO" id="GO:0006383">
    <property type="term" value="P:transcription by RNA polymerase III"/>
    <property type="evidence" value="ECO:0007669"/>
    <property type="project" value="TreeGrafter"/>
</dbReference>
<name>A0A1D1ZPX9_AUXPR</name>
<comment type="subcellular location">
    <subcellularLocation>
        <location evidence="1">Nucleus</location>
    </subcellularLocation>
</comment>
<dbReference type="EMBL" id="GDKF01009586">
    <property type="protein sequence ID" value="JAT69036.1"/>
    <property type="molecule type" value="Transcribed_RNA"/>
</dbReference>
<dbReference type="SUPFAM" id="SSF50978">
    <property type="entry name" value="WD40 repeat-like"/>
    <property type="match status" value="1"/>
</dbReference>
<accession>A0A1D1ZPX9</accession>
<evidence type="ECO:0000256" key="2">
    <source>
        <dbReference type="ARBA" id="ARBA00023163"/>
    </source>
</evidence>
<dbReference type="GO" id="GO:0000127">
    <property type="term" value="C:transcription factor TFIIIC complex"/>
    <property type="evidence" value="ECO:0007669"/>
    <property type="project" value="TreeGrafter"/>
</dbReference>
<sequence>MSSFWEAWQPRPADLEALRTPNPHLPFPATSPLLILPGSPVTPLRLPLFGATCTSTAGVLAPDQPLPDAAAAEDVCLFVGGPVWALAWCPHSLPHGKHAPGAAHEAAVDFLALACHPPGQPRHTIGAPASGPAAVQVWALPRPGARGGKDTPLPPSLHCVLPHDGGVTWGLVWCPDPGACLLDADPGSEPGAPGRLGLLAACQGDGLVAVHAVPARPGPGPGPVAARARVACLNVAALGTLPSCLDWAPAAPHDTLLIGCWDGSALLLKLAPSALGADGRSGPSAGAGGLRPLARYAADALPLRGVSFFPPGENDDAGAPDPAARHTFAAAGQGGALTVWDARDPLGPAYAQLLTSGCLLGLAWTADPRGLLVACDDGAVRGVLVDARALAQNAACNGGKVNNSFSWRGAGQGALWTLCVEPRLQLVAYGGEDGVVGVFVAGFQQDNRKRPAHHPVAGFQFREGALHVLDPGQLAASHGLYAGKSVERLPALKGRPFPPEAQAVTRMAWHPNAGEKWGRLATGCWAGLVRVQTIYRR</sequence>
<proteinExistence type="predicted"/>
<evidence type="ECO:0000256" key="3">
    <source>
        <dbReference type="ARBA" id="ARBA00023242"/>
    </source>
</evidence>
<keyword evidence="3" id="KW-0539">Nucleus</keyword>
<dbReference type="AlphaFoldDB" id="A0A1D1ZPX9"/>
<keyword evidence="2" id="KW-0804">Transcription</keyword>
<organism evidence="4">
    <name type="scientific">Auxenochlorella protothecoides</name>
    <name type="common">Green microalga</name>
    <name type="synonym">Chlorella protothecoides</name>
    <dbReference type="NCBI Taxonomy" id="3075"/>
    <lineage>
        <taxon>Eukaryota</taxon>
        <taxon>Viridiplantae</taxon>
        <taxon>Chlorophyta</taxon>
        <taxon>core chlorophytes</taxon>
        <taxon>Trebouxiophyceae</taxon>
        <taxon>Chlorellales</taxon>
        <taxon>Chlorellaceae</taxon>
        <taxon>Auxenochlorella</taxon>
    </lineage>
</organism>
<dbReference type="GO" id="GO:0005634">
    <property type="term" value="C:nucleus"/>
    <property type="evidence" value="ECO:0007669"/>
    <property type="project" value="UniProtKB-SubCell"/>
</dbReference>
<dbReference type="Gene3D" id="2.130.10.10">
    <property type="entry name" value="YVTN repeat-like/Quinoprotein amine dehydrogenase"/>
    <property type="match status" value="1"/>
</dbReference>
<dbReference type="InterPro" id="IPR036322">
    <property type="entry name" value="WD40_repeat_dom_sf"/>
</dbReference>
<dbReference type="InterPro" id="IPR052416">
    <property type="entry name" value="GTF3C_component"/>
</dbReference>